<name>A0ABT3JGU1_9SPHN</name>
<dbReference type="PANTHER" id="PTHR10605">
    <property type="entry name" value="HEPARAN SULFATE SULFOTRANSFERASE"/>
    <property type="match status" value="1"/>
</dbReference>
<dbReference type="InterPro" id="IPR027417">
    <property type="entry name" value="P-loop_NTPase"/>
</dbReference>
<evidence type="ECO:0000313" key="3">
    <source>
        <dbReference type="Proteomes" id="UP001526246"/>
    </source>
</evidence>
<evidence type="ECO:0000313" key="2">
    <source>
        <dbReference type="EMBL" id="MCW3798300.1"/>
    </source>
</evidence>
<dbReference type="Pfam" id="PF13469">
    <property type="entry name" value="Sulfotransfer_3"/>
    <property type="match status" value="1"/>
</dbReference>
<comment type="caution">
    <text evidence="2">The sequence shown here is derived from an EMBL/GenBank/DDBJ whole genome shotgun (WGS) entry which is preliminary data.</text>
</comment>
<dbReference type="RefSeq" id="WP_264883089.1">
    <property type="nucleotide sequence ID" value="NZ_JAPDOB010000002.1"/>
</dbReference>
<dbReference type="EMBL" id="JAPDOB010000002">
    <property type="protein sequence ID" value="MCW3798300.1"/>
    <property type="molecule type" value="Genomic_DNA"/>
</dbReference>
<sequence length="328" mass="36944">MSVPPTDWPRLAVIVGAPRCGTTSLADYLARHPAVTFSRPKEPHYFAIHDLDGLDDEQLRATVEGGYLGRYFPDHWRSAEWLAEGSVSYLYGPEKMAAILRLWPDARFIIGVRDPLKLIPSLHQRYLVTGDEDVADFAEAWRLVPERAAGRHIPRSCLDPRLLRYDMAGRLGDAVEAFFAAVGRARCHVVVHDDLVRDPPQVYADLLAFLGLPHDGRTDFKPKREAAGTRWPWLQRLLKRPPVATSVLAGEKFRTRVAAKPKKPAPPPVRALMRVRKRLLKWNRTPSPEIRVSRPLRQELHDAFAADVAKLGGLLGRDLSHWLAVDPA</sequence>
<proteinExistence type="predicted"/>
<evidence type="ECO:0000256" key="1">
    <source>
        <dbReference type="ARBA" id="ARBA00022679"/>
    </source>
</evidence>
<dbReference type="Proteomes" id="UP001526246">
    <property type="component" value="Unassembled WGS sequence"/>
</dbReference>
<dbReference type="Gene3D" id="3.40.50.300">
    <property type="entry name" value="P-loop containing nucleotide triphosphate hydrolases"/>
    <property type="match status" value="1"/>
</dbReference>
<dbReference type="PANTHER" id="PTHR10605:SF56">
    <property type="entry name" value="BIFUNCTIONAL HEPARAN SULFATE N-DEACETYLASE_N-SULFOTRANSFERASE"/>
    <property type="match status" value="1"/>
</dbReference>
<keyword evidence="3" id="KW-1185">Reference proteome</keyword>
<dbReference type="InterPro" id="IPR037359">
    <property type="entry name" value="NST/OST"/>
</dbReference>
<accession>A0ABT3JGU1</accession>
<protein>
    <submittedName>
        <fullName evidence="2">Sulfotransferase</fullName>
    </submittedName>
</protein>
<dbReference type="SUPFAM" id="SSF52540">
    <property type="entry name" value="P-loop containing nucleoside triphosphate hydrolases"/>
    <property type="match status" value="1"/>
</dbReference>
<keyword evidence="1" id="KW-0808">Transferase</keyword>
<organism evidence="2 3">
    <name type="scientific">Sphingomonas arvum</name>
    <dbReference type="NCBI Taxonomy" id="2992113"/>
    <lineage>
        <taxon>Bacteria</taxon>
        <taxon>Pseudomonadati</taxon>
        <taxon>Pseudomonadota</taxon>
        <taxon>Alphaproteobacteria</taxon>
        <taxon>Sphingomonadales</taxon>
        <taxon>Sphingomonadaceae</taxon>
        <taxon>Sphingomonas</taxon>
    </lineage>
</organism>
<gene>
    <name evidence="2" type="ORF">OMW55_10850</name>
</gene>
<reference evidence="2 3" key="1">
    <citation type="submission" date="2022-10" db="EMBL/GenBank/DDBJ databases">
        <title>Sphingomonas sp.</title>
        <authorList>
            <person name="Jin C."/>
        </authorList>
    </citation>
    <scope>NUCLEOTIDE SEQUENCE [LARGE SCALE GENOMIC DNA]</scope>
    <source>
        <strain evidence="2 3">BN140010</strain>
    </source>
</reference>